<protein>
    <submittedName>
        <fullName evidence="1">Uncharacterized protein</fullName>
    </submittedName>
</protein>
<dbReference type="EMBL" id="JAEUBG010005526">
    <property type="protein sequence ID" value="KAH3674365.1"/>
    <property type="molecule type" value="Genomic_DNA"/>
</dbReference>
<reference evidence="1" key="2">
    <citation type="submission" date="2021-01" db="EMBL/GenBank/DDBJ databases">
        <authorList>
            <person name="Schikora-Tamarit M.A."/>
        </authorList>
    </citation>
    <scope>NUCLEOTIDE SEQUENCE</scope>
    <source>
        <strain evidence="1">CBS2887</strain>
    </source>
</reference>
<dbReference type="GO" id="GO:0046982">
    <property type="term" value="F:protein heterodimerization activity"/>
    <property type="evidence" value="ECO:0007669"/>
    <property type="project" value="InterPro"/>
</dbReference>
<organism evidence="1 2">
    <name type="scientific">Wickerhamomyces pijperi</name>
    <name type="common">Yeast</name>
    <name type="synonym">Pichia pijperi</name>
    <dbReference type="NCBI Taxonomy" id="599730"/>
    <lineage>
        <taxon>Eukaryota</taxon>
        <taxon>Fungi</taxon>
        <taxon>Dikarya</taxon>
        <taxon>Ascomycota</taxon>
        <taxon>Saccharomycotina</taxon>
        <taxon>Saccharomycetes</taxon>
        <taxon>Phaffomycetales</taxon>
        <taxon>Wickerhamomycetaceae</taxon>
        <taxon>Wickerhamomyces</taxon>
    </lineage>
</organism>
<dbReference type="Proteomes" id="UP000774326">
    <property type="component" value="Unassembled WGS sequence"/>
</dbReference>
<sequence>MAPSSSHKPNSTKPIPLPTLTKQLRQTLSLPQNNNKQLIRSSKAVDLLAMLNFKLFLKELLQEAELLSQKDGSYKVHSWHLKEASVVVLKKYKG</sequence>
<dbReference type="InterPro" id="IPR009072">
    <property type="entry name" value="Histone-fold"/>
</dbReference>
<evidence type="ECO:0000313" key="1">
    <source>
        <dbReference type="EMBL" id="KAH3674365.1"/>
    </source>
</evidence>
<keyword evidence="2" id="KW-1185">Reference proteome</keyword>
<gene>
    <name evidence="1" type="ORF">WICPIJ_009572</name>
</gene>
<evidence type="ECO:0000313" key="2">
    <source>
        <dbReference type="Proteomes" id="UP000774326"/>
    </source>
</evidence>
<dbReference type="OrthoDB" id="2543597at2759"/>
<proteinExistence type="predicted"/>
<dbReference type="Gene3D" id="1.10.20.10">
    <property type="entry name" value="Histone, subunit A"/>
    <property type="match status" value="1"/>
</dbReference>
<dbReference type="CDD" id="cd13732">
    <property type="entry name" value="HFD_CENP-W"/>
    <property type="match status" value="1"/>
</dbReference>
<reference evidence="1" key="1">
    <citation type="journal article" date="2021" name="Open Biol.">
        <title>Shared evolutionary footprints suggest mitochondrial oxidative damage underlies multiple complex I losses in fungi.</title>
        <authorList>
            <person name="Schikora-Tamarit M.A."/>
            <person name="Marcet-Houben M."/>
            <person name="Nosek J."/>
            <person name="Gabaldon T."/>
        </authorList>
    </citation>
    <scope>NUCLEOTIDE SEQUENCE</scope>
    <source>
        <strain evidence="1">CBS2887</strain>
    </source>
</reference>
<name>A0A9P8PMR3_WICPI</name>
<comment type="caution">
    <text evidence="1">The sequence shown here is derived from an EMBL/GenBank/DDBJ whole genome shotgun (WGS) entry which is preliminary data.</text>
</comment>
<accession>A0A9P8PMR3</accession>
<dbReference type="AlphaFoldDB" id="A0A9P8PMR3"/>